<dbReference type="InterPro" id="IPR023210">
    <property type="entry name" value="NADP_OxRdtase_dom"/>
</dbReference>
<evidence type="ECO:0000313" key="3">
    <source>
        <dbReference type="Proteomes" id="UP000218418"/>
    </source>
</evidence>
<dbReference type="InterPro" id="IPR053135">
    <property type="entry name" value="AKR2_Oxidoreductase"/>
</dbReference>
<dbReference type="AlphaFoldDB" id="A0A1Z4LQY1"/>
<dbReference type="SUPFAM" id="SSF51430">
    <property type="entry name" value="NAD(P)-linked oxidoreductase"/>
    <property type="match status" value="1"/>
</dbReference>
<feature type="domain" description="NADP-dependent oxidoreductase" evidence="1">
    <location>
        <begin position="15"/>
        <end position="307"/>
    </location>
</feature>
<evidence type="ECO:0000313" key="2">
    <source>
        <dbReference type="EMBL" id="BAY83672.1"/>
    </source>
</evidence>
<dbReference type="PANTHER" id="PTHR43312">
    <property type="entry name" value="D-THREO-ALDOSE 1-DEHYDROGENASE"/>
    <property type="match status" value="1"/>
</dbReference>
<accession>A0A1Z4LQY1</accession>
<dbReference type="PANTHER" id="PTHR43312:SF1">
    <property type="entry name" value="NADP-DEPENDENT OXIDOREDUCTASE DOMAIN-CONTAINING PROTEIN"/>
    <property type="match status" value="1"/>
</dbReference>
<dbReference type="EMBL" id="AP018227">
    <property type="protein sequence ID" value="BAY83672.1"/>
    <property type="molecule type" value="Genomic_DNA"/>
</dbReference>
<reference evidence="2 3" key="1">
    <citation type="submission" date="2017-06" db="EMBL/GenBank/DDBJ databases">
        <title>Genome sequencing of cyanobaciteial culture collection at National Institute for Environmental Studies (NIES).</title>
        <authorList>
            <person name="Hirose Y."/>
            <person name="Shimura Y."/>
            <person name="Fujisawa T."/>
            <person name="Nakamura Y."/>
            <person name="Kawachi M."/>
        </authorList>
    </citation>
    <scope>NUCLEOTIDE SEQUENCE [LARGE SCALE GENOMIC DNA]</scope>
    <source>
        <strain evidence="2 3">NIES-267</strain>
    </source>
</reference>
<evidence type="ECO:0000259" key="1">
    <source>
        <dbReference type="Pfam" id="PF00248"/>
    </source>
</evidence>
<organism evidence="2 3">
    <name type="scientific">Calothrix parasitica NIES-267</name>
    <dbReference type="NCBI Taxonomy" id="1973488"/>
    <lineage>
        <taxon>Bacteria</taxon>
        <taxon>Bacillati</taxon>
        <taxon>Cyanobacteriota</taxon>
        <taxon>Cyanophyceae</taxon>
        <taxon>Nostocales</taxon>
        <taxon>Calotrichaceae</taxon>
        <taxon>Calothrix</taxon>
    </lineage>
</organism>
<sequence length="328" mass="36842">MLYREFGQTGWKVSAIGMGTWNIGNQWGNIDETTALATVRSGFDNGINIFDTAESYGVTPGLSEERLGKALQGIRDEVYVVTKMGRWGRRTGQTIPMTTVDMVRLCAHASLFRLRTDWIDLMLCHEGKIKDPNTIKVYLEGFEVLKQQGYIRQYGISTDKLKVLKRFNVNNSCSAVEVDYSLLNREAEQEFLPYCQEHGIAVLVRGPLGKGLLSGKYEPNTVFTDNVRSEWYIDEKRRQKLESNMAKVEALKSILKPGEEMIHTALRFPISHPIEPVAIPGAKSPLQAAMNAKAGEKILSRQEIDKLLSQMENSQTISVLEKNQAIVA</sequence>
<protein>
    <submittedName>
        <fullName evidence="2">Oxidoreductase, aldo/keto reductase family protein</fullName>
    </submittedName>
</protein>
<dbReference type="Proteomes" id="UP000218418">
    <property type="component" value="Chromosome"/>
</dbReference>
<dbReference type="Gene3D" id="3.20.20.100">
    <property type="entry name" value="NADP-dependent oxidoreductase domain"/>
    <property type="match status" value="1"/>
</dbReference>
<dbReference type="Pfam" id="PF00248">
    <property type="entry name" value="Aldo_ket_red"/>
    <property type="match status" value="1"/>
</dbReference>
<dbReference type="InterPro" id="IPR036812">
    <property type="entry name" value="NAD(P)_OxRdtase_dom_sf"/>
</dbReference>
<gene>
    <name evidence="2" type="ORF">NIES267_31630</name>
</gene>
<dbReference type="OrthoDB" id="9773828at2"/>
<proteinExistence type="predicted"/>
<name>A0A1Z4LQY1_9CYAN</name>
<keyword evidence="3" id="KW-1185">Reference proteome</keyword>
<dbReference type="CDD" id="cd19086">
    <property type="entry name" value="AKR_AKR11C1"/>
    <property type="match status" value="1"/>
</dbReference>